<reference evidence="2 3" key="1">
    <citation type="submission" date="2014-04" db="EMBL/GenBank/DDBJ databases">
        <authorList>
            <person name="Bishop-Lilly K.A."/>
            <person name="Broomall S.M."/>
            <person name="Chain P.S."/>
            <person name="Chertkov O."/>
            <person name="Coyne S.R."/>
            <person name="Daligault H.E."/>
            <person name="Davenport K.W."/>
            <person name="Erkkila T."/>
            <person name="Frey K.G."/>
            <person name="Gibbons H.S."/>
            <person name="Gu W."/>
            <person name="Jaissle J."/>
            <person name="Johnson S.L."/>
            <person name="Koroleva G.I."/>
            <person name="Ladner J.T."/>
            <person name="Lo C.-C."/>
            <person name="Minogue T.D."/>
            <person name="Munk C."/>
            <person name="Palacios G.F."/>
            <person name="Redden C.L."/>
            <person name="Rosenzweig C.N."/>
            <person name="Scholz M.B."/>
            <person name="Teshima H."/>
            <person name="Xu Y."/>
        </authorList>
    </citation>
    <scope>NUCLEOTIDE SEQUENCE [LARGE SCALE GENOMIC DNA]</scope>
    <source>
        <strain evidence="3">gladioli</strain>
    </source>
</reference>
<evidence type="ECO:0000313" key="3">
    <source>
        <dbReference type="Proteomes" id="UP000029590"/>
    </source>
</evidence>
<dbReference type="Pfam" id="PF21818">
    <property type="entry name" value="DUF6884"/>
    <property type="match status" value="1"/>
</dbReference>
<gene>
    <name evidence="2" type="ORF">DM48_8087</name>
</gene>
<dbReference type="Proteomes" id="UP000029590">
    <property type="component" value="Unassembled WGS sequence"/>
</dbReference>
<organism evidence="2 3">
    <name type="scientific">Burkholderia gladioli</name>
    <name type="common">Pseudomonas marginata</name>
    <name type="synonym">Phytomonas marginata</name>
    <dbReference type="NCBI Taxonomy" id="28095"/>
    <lineage>
        <taxon>Bacteria</taxon>
        <taxon>Pseudomonadati</taxon>
        <taxon>Pseudomonadota</taxon>
        <taxon>Betaproteobacteria</taxon>
        <taxon>Burkholderiales</taxon>
        <taxon>Burkholderiaceae</taxon>
        <taxon>Burkholderia</taxon>
    </lineage>
</organism>
<evidence type="ECO:0000259" key="1">
    <source>
        <dbReference type="Pfam" id="PF21818"/>
    </source>
</evidence>
<dbReference type="EMBL" id="JPGG01000014">
    <property type="protein sequence ID" value="KGC19970.1"/>
    <property type="molecule type" value="Genomic_DNA"/>
</dbReference>
<feature type="domain" description="DUF6884" evidence="1">
    <location>
        <begin position="4"/>
        <end position="138"/>
    </location>
</feature>
<sequence length="140" mass="16378">MTDIYLISCVTAKLDRASPARDLYQSPWFKKARAFVERHSGDWYILSAKHGLTAPAAVIEPYEQTLNRVGVATRRAWAQRVQKQIDEQIANRQDQRMRCVVLAGERYREFLVEYLRSRFELQIPMQGLAIGRQLQWLTDH</sequence>
<name>A0AAW3FB16_BURGA</name>
<dbReference type="KEGG" id="bgo:BM43_7409"/>
<dbReference type="RefSeq" id="WP_036047680.1">
    <property type="nucleotide sequence ID" value="NZ_CADEVY010000012.1"/>
</dbReference>
<dbReference type="InterPro" id="IPR049251">
    <property type="entry name" value="DUF6884"/>
</dbReference>
<accession>A0AAW3FB16</accession>
<comment type="caution">
    <text evidence="2">The sequence shown here is derived from an EMBL/GenBank/DDBJ whole genome shotgun (WGS) entry which is preliminary data.</text>
</comment>
<proteinExistence type="predicted"/>
<evidence type="ECO:0000313" key="2">
    <source>
        <dbReference type="EMBL" id="KGC19970.1"/>
    </source>
</evidence>
<dbReference type="AlphaFoldDB" id="A0AAW3FB16"/>
<protein>
    <recommendedName>
        <fullName evidence="1">DUF6884 domain-containing protein</fullName>
    </recommendedName>
</protein>